<sequence>INTIPETGAIEYEGETYETYRDFYRYVFDKRNKLKSKVSIFTTNYDLFNEYALEANNIIYNTGFANTLHKKFDINQFKYRVVDDTNKYKEKWQPVTKEANVYKIHGSINWKTNEKGELQQVDFINKENHQEVVIYPTMLKHRETAQAPYSELFREFSNCLQKKDTTLVIIGYGFPDDHINNIIAQNLKNQDFNLIIFGNKNESNLNEFYERHKNYNLHLIGGKTSIEKEKTENNTQNVHYFKYIVDNFLKSKSVDNIKKEEEYDEQYR</sequence>
<dbReference type="Pfam" id="PF13289">
    <property type="entry name" value="SIR2_2"/>
    <property type="match status" value="1"/>
</dbReference>
<organism evidence="1 2">
    <name type="scientific">Staphylococcus felis</name>
    <dbReference type="NCBI Taxonomy" id="46127"/>
    <lineage>
        <taxon>Bacteria</taxon>
        <taxon>Bacillati</taxon>
        <taxon>Bacillota</taxon>
        <taxon>Bacilli</taxon>
        <taxon>Bacillales</taxon>
        <taxon>Staphylococcaceae</taxon>
        <taxon>Staphylococcus</taxon>
    </lineage>
</organism>
<comment type="caution">
    <text evidence="1">The sequence shown here is derived from an EMBL/GenBank/DDBJ whole genome shotgun (WGS) entry which is preliminary data.</text>
</comment>
<dbReference type="Proteomes" id="UP000256562">
    <property type="component" value="Unassembled WGS sequence"/>
</dbReference>
<reference evidence="1 2" key="1">
    <citation type="journal article" date="2018" name="Vet. Microbiol.">
        <title>Characterisation of Staphylococcus felis isolated from cats using whole genome sequencing.</title>
        <authorList>
            <person name="Worthing K."/>
            <person name="Pang S."/>
            <person name="Trott D.J."/>
            <person name="Abraham S."/>
            <person name="Coombs G.W."/>
            <person name="Jordan D."/>
            <person name="McIntyre L."/>
            <person name="Davies M.R."/>
            <person name="Norris J."/>
        </authorList>
    </citation>
    <scope>NUCLEOTIDE SEQUENCE [LARGE SCALE GENOMIC DNA]</scope>
    <source>
        <strain evidence="1 2">F9</strain>
    </source>
</reference>
<feature type="non-terminal residue" evidence="1">
    <location>
        <position position="1"/>
    </location>
</feature>
<accession>A0A3E0ILQ8</accession>
<dbReference type="EMBL" id="QKXQ01000581">
    <property type="protein sequence ID" value="REH90862.1"/>
    <property type="molecule type" value="Genomic_DNA"/>
</dbReference>
<dbReference type="AlphaFoldDB" id="A0A3E0ILQ8"/>
<proteinExistence type="predicted"/>
<gene>
    <name evidence="1" type="ORF">DOS83_12035</name>
</gene>
<dbReference type="RefSeq" id="WP_181897828.1">
    <property type="nucleotide sequence ID" value="NZ_QKXQ01000581.1"/>
</dbReference>
<name>A0A3E0ILQ8_9STAP</name>
<evidence type="ECO:0000313" key="1">
    <source>
        <dbReference type="EMBL" id="REH90862.1"/>
    </source>
</evidence>
<protein>
    <submittedName>
        <fullName evidence="1">SIR2 family protein</fullName>
    </submittedName>
</protein>
<evidence type="ECO:0000313" key="2">
    <source>
        <dbReference type="Proteomes" id="UP000256562"/>
    </source>
</evidence>